<evidence type="ECO:0000313" key="1">
    <source>
        <dbReference type="EnsemblMetazoa" id="Aqu2.1.38968_001"/>
    </source>
</evidence>
<sequence>MNISIHVQNNDSTSSNALLSNFLNCRIILCSGHIAQNHENHFKSQIKIFQKT</sequence>
<dbReference type="InParanoid" id="A0A1X7VG64"/>
<protein>
    <submittedName>
        <fullName evidence="1">Uncharacterized protein</fullName>
    </submittedName>
</protein>
<dbReference type="EnsemblMetazoa" id="Aqu2.1.38968_001">
    <property type="protein sequence ID" value="Aqu2.1.38968_001"/>
    <property type="gene ID" value="Aqu2.1.38968"/>
</dbReference>
<organism evidence="1">
    <name type="scientific">Amphimedon queenslandica</name>
    <name type="common">Sponge</name>
    <dbReference type="NCBI Taxonomy" id="400682"/>
    <lineage>
        <taxon>Eukaryota</taxon>
        <taxon>Metazoa</taxon>
        <taxon>Porifera</taxon>
        <taxon>Demospongiae</taxon>
        <taxon>Heteroscleromorpha</taxon>
        <taxon>Haplosclerida</taxon>
        <taxon>Niphatidae</taxon>
        <taxon>Amphimedon</taxon>
    </lineage>
</organism>
<accession>A0A1X7VG64</accession>
<dbReference type="AlphaFoldDB" id="A0A1X7VG64"/>
<reference evidence="1" key="1">
    <citation type="submission" date="2017-05" db="UniProtKB">
        <authorList>
            <consortium name="EnsemblMetazoa"/>
        </authorList>
    </citation>
    <scope>IDENTIFICATION</scope>
</reference>
<name>A0A1X7VG64_AMPQE</name>
<proteinExistence type="predicted"/>